<organism evidence="1 2">
    <name type="scientific">Stegodyphus mimosarum</name>
    <name type="common">African social velvet spider</name>
    <dbReference type="NCBI Taxonomy" id="407821"/>
    <lineage>
        <taxon>Eukaryota</taxon>
        <taxon>Metazoa</taxon>
        <taxon>Ecdysozoa</taxon>
        <taxon>Arthropoda</taxon>
        <taxon>Chelicerata</taxon>
        <taxon>Arachnida</taxon>
        <taxon>Araneae</taxon>
        <taxon>Araneomorphae</taxon>
        <taxon>Entelegynae</taxon>
        <taxon>Eresoidea</taxon>
        <taxon>Eresidae</taxon>
        <taxon>Stegodyphus</taxon>
    </lineage>
</organism>
<dbReference type="EMBL" id="KK121898">
    <property type="protein sequence ID" value="KFM81491.1"/>
    <property type="molecule type" value="Genomic_DNA"/>
</dbReference>
<sequence length="51" mass="6168">MKFKKYFRKKFNHQFAHSYKKHSFMATFPIAQLSYKFINNALSSFKTRSVS</sequence>
<proteinExistence type="predicted"/>
<dbReference type="Proteomes" id="UP000054359">
    <property type="component" value="Unassembled WGS sequence"/>
</dbReference>
<protein>
    <submittedName>
        <fullName evidence="1">Uncharacterized protein</fullName>
    </submittedName>
</protein>
<evidence type="ECO:0000313" key="2">
    <source>
        <dbReference type="Proteomes" id="UP000054359"/>
    </source>
</evidence>
<reference evidence="1 2" key="1">
    <citation type="submission" date="2013-11" db="EMBL/GenBank/DDBJ databases">
        <title>Genome sequencing of Stegodyphus mimosarum.</title>
        <authorList>
            <person name="Bechsgaard J."/>
        </authorList>
    </citation>
    <scope>NUCLEOTIDE SEQUENCE [LARGE SCALE GENOMIC DNA]</scope>
</reference>
<dbReference type="AlphaFoldDB" id="A0A087UVV2"/>
<accession>A0A087UVV2</accession>
<evidence type="ECO:0000313" key="1">
    <source>
        <dbReference type="EMBL" id="KFM81491.1"/>
    </source>
</evidence>
<feature type="non-terminal residue" evidence="1">
    <location>
        <position position="51"/>
    </location>
</feature>
<gene>
    <name evidence="1" type="ORF">X975_18293</name>
</gene>
<name>A0A087UVV2_STEMI</name>
<keyword evidence="2" id="KW-1185">Reference proteome</keyword>